<name>A0A840WH75_9ACTN</name>
<keyword evidence="3 8" id="KW-0963">Cytoplasm</keyword>
<gene>
    <name evidence="8" type="primary">aroA</name>
    <name evidence="10" type="ORF">HNR07_005950</name>
</gene>
<evidence type="ECO:0000256" key="6">
    <source>
        <dbReference type="ARBA" id="ARBA00023141"/>
    </source>
</evidence>
<organism evidence="10 11">
    <name type="scientific">Nocardiopsis metallicus</name>
    <dbReference type="NCBI Taxonomy" id="179819"/>
    <lineage>
        <taxon>Bacteria</taxon>
        <taxon>Bacillati</taxon>
        <taxon>Actinomycetota</taxon>
        <taxon>Actinomycetes</taxon>
        <taxon>Streptosporangiales</taxon>
        <taxon>Nocardiopsidaceae</taxon>
        <taxon>Nocardiopsis</taxon>
    </lineage>
</organism>
<comment type="subcellular location">
    <subcellularLocation>
        <location evidence="8">Cytoplasm</location>
    </subcellularLocation>
</comment>
<evidence type="ECO:0000256" key="1">
    <source>
        <dbReference type="ARBA" id="ARBA00004811"/>
    </source>
</evidence>
<dbReference type="GO" id="GO:0009423">
    <property type="term" value="P:chorismate biosynthetic process"/>
    <property type="evidence" value="ECO:0007669"/>
    <property type="project" value="UniProtKB-UniRule"/>
</dbReference>
<dbReference type="Pfam" id="PF00275">
    <property type="entry name" value="EPSP_synthase"/>
    <property type="match status" value="1"/>
</dbReference>
<proteinExistence type="inferred from homology"/>
<dbReference type="HAMAP" id="MF_00210">
    <property type="entry name" value="EPSP_synth"/>
    <property type="match status" value="1"/>
</dbReference>
<feature type="binding site" evidence="8">
    <location>
        <position position="95"/>
    </location>
    <ligand>
        <name>phosphoenolpyruvate</name>
        <dbReference type="ChEBI" id="CHEBI:58702"/>
    </ligand>
</feature>
<dbReference type="PROSITE" id="PS00885">
    <property type="entry name" value="EPSP_SYNTHASE_2"/>
    <property type="match status" value="1"/>
</dbReference>
<dbReference type="InterPro" id="IPR013792">
    <property type="entry name" value="RNA3'P_cycl/enolpyr_Trfase_a/b"/>
</dbReference>
<dbReference type="GO" id="GO:0003866">
    <property type="term" value="F:3-phosphoshikimate 1-carboxyvinyltransferase activity"/>
    <property type="evidence" value="ECO:0007669"/>
    <property type="project" value="UniProtKB-UniRule"/>
</dbReference>
<dbReference type="AlphaFoldDB" id="A0A840WH75"/>
<comment type="caution">
    <text evidence="10">The sequence shown here is derived from an EMBL/GenBank/DDBJ whole genome shotgun (WGS) entry which is preliminary data.</text>
</comment>
<feature type="binding site" evidence="8">
    <location>
        <position position="30"/>
    </location>
    <ligand>
        <name>3-phosphoshikimate</name>
        <dbReference type="ChEBI" id="CHEBI:145989"/>
    </ligand>
</feature>
<feature type="binding site" evidence="8">
    <location>
        <position position="333"/>
    </location>
    <ligand>
        <name>3-phosphoshikimate</name>
        <dbReference type="ChEBI" id="CHEBI:145989"/>
    </ligand>
</feature>
<evidence type="ECO:0000256" key="3">
    <source>
        <dbReference type="ARBA" id="ARBA00022490"/>
    </source>
</evidence>
<keyword evidence="5 8" id="KW-0808">Transferase</keyword>
<evidence type="ECO:0000313" key="10">
    <source>
        <dbReference type="EMBL" id="MBB5494813.1"/>
    </source>
</evidence>
<evidence type="ECO:0000256" key="2">
    <source>
        <dbReference type="ARBA" id="ARBA00009948"/>
    </source>
</evidence>
<dbReference type="RefSeq" id="WP_184368837.1">
    <property type="nucleotide sequence ID" value="NZ_BAAAKM010000063.1"/>
</dbReference>
<feature type="binding site" evidence="8">
    <location>
        <position position="25"/>
    </location>
    <ligand>
        <name>3-phosphoshikimate</name>
        <dbReference type="ChEBI" id="CHEBI:145989"/>
    </ligand>
</feature>
<dbReference type="PANTHER" id="PTHR21090:SF5">
    <property type="entry name" value="PENTAFUNCTIONAL AROM POLYPEPTIDE"/>
    <property type="match status" value="1"/>
</dbReference>
<feature type="active site" description="Proton acceptor" evidence="8">
    <location>
        <position position="306"/>
    </location>
</feature>
<dbReference type="GO" id="GO:0005737">
    <property type="term" value="C:cytoplasm"/>
    <property type="evidence" value="ECO:0007669"/>
    <property type="project" value="UniProtKB-SubCell"/>
</dbReference>
<feature type="binding site" evidence="8">
    <location>
        <position position="381"/>
    </location>
    <ligand>
        <name>phosphoenolpyruvate</name>
        <dbReference type="ChEBI" id="CHEBI:58702"/>
    </ligand>
</feature>
<feature type="domain" description="Enolpyruvate transferase" evidence="9">
    <location>
        <begin position="13"/>
        <end position="417"/>
    </location>
</feature>
<dbReference type="NCBIfam" id="TIGR01356">
    <property type="entry name" value="aroA"/>
    <property type="match status" value="1"/>
</dbReference>
<dbReference type="FunFam" id="3.65.10.10:FF:000005">
    <property type="entry name" value="3-phosphoshikimate 1-carboxyvinyltransferase"/>
    <property type="match status" value="1"/>
</dbReference>
<dbReference type="CDD" id="cd01556">
    <property type="entry name" value="EPSP_synthase"/>
    <property type="match status" value="1"/>
</dbReference>
<comment type="caution">
    <text evidence="8">Lacks conserved residue(s) required for the propagation of feature annotation.</text>
</comment>
<reference evidence="10 11" key="1">
    <citation type="submission" date="2020-08" db="EMBL/GenBank/DDBJ databases">
        <title>Sequencing the genomes of 1000 actinobacteria strains.</title>
        <authorList>
            <person name="Klenk H.-P."/>
        </authorList>
    </citation>
    <scope>NUCLEOTIDE SEQUENCE [LARGE SCALE GENOMIC DNA]</scope>
    <source>
        <strain evidence="10 11">DSM 44598</strain>
    </source>
</reference>
<keyword evidence="4 8" id="KW-0028">Amino-acid biosynthesis</keyword>
<dbReference type="GO" id="GO:0009073">
    <property type="term" value="P:aromatic amino acid family biosynthetic process"/>
    <property type="evidence" value="ECO:0007669"/>
    <property type="project" value="UniProtKB-KW"/>
</dbReference>
<comment type="function">
    <text evidence="8">Catalyzes the transfer of the enolpyruvyl moiety of phosphoenolpyruvate (PEP) to the 5-hydroxyl of shikimate-3-phosphate (S3P) to produce enolpyruvyl shikimate-3-phosphate and inorganic phosphate.</text>
</comment>
<feature type="binding site" evidence="8">
    <location>
        <position position="123"/>
    </location>
    <ligand>
        <name>phosphoenolpyruvate</name>
        <dbReference type="ChEBI" id="CHEBI:58702"/>
    </ligand>
</feature>
<sequence>MHDSVLSVSAPASGVKGTVQVPGDKSISHRALILSALAEGTSTITGLSRAEDPTHTRGALAQFGVEFTDQPDGTVVVHGGLRHEPVDVLDCGNAGTGIRLLSGVCAGFDGLSVLTGDQYLRQRPMGRVTEPLRLMGAQVDARDHGHLAPLVIRGAGLTGISYELAAASAQVKSCLLLAGLSAAGPTTVVEPHPTRAHTEEMLLATGARVEINGTAVTVHPGPLTPAGHHVPGDPSQAAFWAVAAALAGEIEMPNLYLGFGRADFLNVLRRMGADVQMEASTGSVRVAAASLCGVEITGADVPGIVDEIPVLAVAAAGAKGTTVITGAEELRVKESDRIASTVAMLNAFGVRAEERPDGMVIHGQGDRAFTPGQVDSAGDHRIAMAAAVAAVARTSGQSTITGWGSVATSYPGFVEDLVAVSGARAQPI</sequence>
<evidence type="ECO:0000313" key="11">
    <source>
        <dbReference type="Proteomes" id="UP000579647"/>
    </source>
</evidence>
<dbReference type="SUPFAM" id="SSF55205">
    <property type="entry name" value="EPT/RTPC-like"/>
    <property type="match status" value="1"/>
</dbReference>
<feature type="binding site" evidence="8">
    <location>
        <position position="25"/>
    </location>
    <ligand>
        <name>phosphoenolpyruvate</name>
        <dbReference type="ChEBI" id="CHEBI:58702"/>
    </ligand>
</feature>
<feature type="binding site" evidence="8">
    <location>
        <position position="337"/>
    </location>
    <ligand>
        <name>phosphoenolpyruvate</name>
        <dbReference type="ChEBI" id="CHEBI:58702"/>
    </ligand>
</feature>
<comment type="catalytic activity">
    <reaction evidence="7">
        <text>3-phosphoshikimate + phosphoenolpyruvate = 5-O-(1-carboxyvinyl)-3-phosphoshikimate + phosphate</text>
        <dbReference type="Rhea" id="RHEA:21256"/>
        <dbReference type="ChEBI" id="CHEBI:43474"/>
        <dbReference type="ChEBI" id="CHEBI:57701"/>
        <dbReference type="ChEBI" id="CHEBI:58702"/>
        <dbReference type="ChEBI" id="CHEBI:145989"/>
        <dbReference type="EC" id="2.5.1.19"/>
    </reaction>
    <physiologicalReaction direction="left-to-right" evidence="7">
        <dbReference type="Rhea" id="RHEA:21257"/>
    </physiologicalReaction>
</comment>
<comment type="similarity">
    <text evidence="2 8">Belongs to the EPSP synthase family.</text>
</comment>
<evidence type="ECO:0000256" key="5">
    <source>
        <dbReference type="ARBA" id="ARBA00022679"/>
    </source>
</evidence>
<evidence type="ECO:0000256" key="7">
    <source>
        <dbReference type="ARBA" id="ARBA00044633"/>
    </source>
</evidence>
<dbReference type="InterPro" id="IPR023193">
    <property type="entry name" value="EPSP_synthase_CS"/>
</dbReference>
<evidence type="ECO:0000256" key="4">
    <source>
        <dbReference type="ARBA" id="ARBA00022605"/>
    </source>
</evidence>
<dbReference type="GO" id="GO:0008652">
    <property type="term" value="P:amino acid biosynthetic process"/>
    <property type="evidence" value="ECO:0007669"/>
    <property type="project" value="UniProtKB-KW"/>
</dbReference>
<keyword evidence="6 8" id="KW-0057">Aromatic amino acid biosynthesis</keyword>
<keyword evidence="11" id="KW-1185">Reference proteome</keyword>
<comment type="pathway">
    <text evidence="1 8">Metabolic intermediate biosynthesis; chorismate biosynthesis; chorismate from D-erythrose 4-phosphate and phosphoenolpyruvate: step 6/7.</text>
</comment>
<feature type="binding site" evidence="8">
    <location>
        <position position="170"/>
    </location>
    <ligand>
        <name>3-phosphoshikimate</name>
        <dbReference type="ChEBI" id="CHEBI:145989"/>
    </ligand>
</feature>
<feature type="binding site" evidence="8">
    <location>
        <position position="168"/>
    </location>
    <ligand>
        <name>3-phosphoshikimate</name>
        <dbReference type="ChEBI" id="CHEBI:145989"/>
    </ligand>
</feature>
<evidence type="ECO:0000256" key="8">
    <source>
        <dbReference type="HAMAP-Rule" id="MF_00210"/>
    </source>
</evidence>
<dbReference type="EMBL" id="JACHDO010000001">
    <property type="protein sequence ID" value="MBB5494813.1"/>
    <property type="molecule type" value="Genomic_DNA"/>
</dbReference>
<evidence type="ECO:0000259" key="9">
    <source>
        <dbReference type="Pfam" id="PF00275"/>
    </source>
</evidence>
<dbReference type="InterPro" id="IPR036968">
    <property type="entry name" value="Enolpyruvate_Tfrase_sf"/>
</dbReference>
<dbReference type="InterPro" id="IPR001986">
    <property type="entry name" value="Enolpyruvate_Tfrase_dom"/>
</dbReference>
<dbReference type="Gene3D" id="3.65.10.10">
    <property type="entry name" value="Enolpyruvate transferase domain"/>
    <property type="match status" value="2"/>
</dbReference>
<accession>A0A840WH75</accession>
<dbReference type="PANTHER" id="PTHR21090">
    <property type="entry name" value="AROM/DEHYDROQUINATE SYNTHASE"/>
    <property type="match status" value="1"/>
</dbReference>
<protein>
    <recommendedName>
        <fullName evidence="8">3-phosphoshikimate 1-carboxyvinyltransferase</fullName>
        <ecNumber evidence="8">2.5.1.19</ecNumber>
    </recommendedName>
    <alternativeName>
        <fullName evidence="8">5-enolpyruvylshikimate-3-phosphate synthase</fullName>
        <shortName evidence="8">EPSP synthase</shortName>
        <shortName evidence="8">EPSPS</shortName>
    </alternativeName>
</protein>
<dbReference type="EC" id="2.5.1.19" evidence="8"/>
<comment type="subunit">
    <text evidence="8">Monomer.</text>
</comment>
<dbReference type="PIRSF" id="PIRSF000505">
    <property type="entry name" value="EPSPS"/>
    <property type="match status" value="1"/>
</dbReference>
<dbReference type="Proteomes" id="UP000579647">
    <property type="component" value="Unassembled WGS sequence"/>
</dbReference>
<dbReference type="InterPro" id="IPR006264">
    <property type="entry name" value="EPSP_synthase"/>
</dbReference>
<dbReference type="PROSITE" id="PS00104">
    <property type="entry name" value="EPSP_SYNTHASE_1"/>
    <property type="match status" value="1"/>
</dbReference>
<feature type="binding site" evidence="8">
    <location>
        <position position="306"/>
    </location>
    <ligand>
        <name>3-phosphoshikimate</name>
        <dbReference type="ChEBI" id="CHEBI:145989"/>
    </ligand>
</feature>
<feature type="binding site" evidence="8">
    <location>
        <position position="26"/>
    </location>
    <ligand>
        <name>3-phosphoshikimate</name>
        <dbReference type="ChEBI" id="CHEBI:145989"/>
    </ligand>
</feature>
<dbReference type="UniPathway" id="UPA00053">
    <property type="reaction ID" value="UER00089"/>
</dbReference>
<feature type="binding site" evidence="8">
    <location>
        <position position="170"/>
    </location>
    <ligand>
        <name>phosphoenolpyruvate</name>
        <dbReference type="ChEBI" id="CHEBI:58702"/>
    </ligand>
</feature>